<dbReference type="RefSeq" id="WP_207862606.1">
    <property type="nucleotide sequence ID" value="NZ_JAFREP010000040.1"/>
</dbReference>
<keyword evidence="5" id="KW-1185">Reference proteome</keyword>
<dbReference type="Pfam" id="PF05193">
    <property type="entry name" value="Peptidase_M16_C"/>
    <property type="match status" value="1"/>
</dbReference>
<reference evidence="4" key="1">
    <citation type="submission" date="2021-03" db="EMBL/GenBank/DDBJ databases">
        <authorList>
            <person name="Wang G."/>
        </authorList>
    </citation>
    <scope>NUCLEOTIDE SEQUENCE</scope>
    <source>
        <strain evidence="4">KCTC 12899</strain>
    </source>
</reference>
<dbReference type="EMBL" id="JAFREP010000040">
    <property type="protein sequence ID" value="MBO1322633.1"/>
    <property type="molecule type" value="Genomic_DNA"/>
</dbReference>
<dbReference type="InterPro" id="IPR050361">
    <property type="entry name" value="MPP/UQCRC_Complex"/>
</dbReference>
<sequence>MVKRFSQLSNGMRVVTERVDHVATVSLGIWLNKGSRHENAAENGLFHFIEHTLFKGTPRFSARDIAEAVDGVGGILDAYTAREETCYSIKVRAVHLESTLALLADMLQHPTFDPHELSLERKVVLEEIKMGEDDPEDRVFELGIQRYWSDHAMGRPILGPVENVKRFDHDEVAAFHGRFYRTQDMVVAAAGDLDHDQLCRLCETLFPVSDRPPADIVESPPEVRGFQAYHTDDRLEQVSFTLFTHGFSQRDPRRHALNLLSVALGGGMSSRLFQSIREQRGLAYSVGCYTVPYADCGYFNLYGACSPENYQTVLSLCFDEIERVQQDGLDAGELRRAKEQVIGSLLMGYESTYNRATSLARALMVHGEIYEPEKWVALIESVEADAVRDAARYAFHPDKRALAGLGAASGRPDDGFLAGRGFHDTPILIPH</sequence>
<dbReference type="InterPro" id="IPR011765">
    <property type="entry name" value="Pept_M16_N"/>
</dbReference>
<organism evidence="4 5">
    <name type="scientific">Acanthopleuribacter pedis</name>
    <dbReference type="NCBI Taxonomy" id="442870"/>
    <lineage>
        <taxon>Bacteria</taxon>
        <taxon>Pseudomonadati</taxon>
        <taxon>Acidobacteriota</taxon>
        <taxon>Holophagae</taxon>
        <taxon>Acanthopleuribacterales</taxon>
        <taxon>Acanthopleuribacteraceae</taxon>
        <taxon>Acanthopleuribacter</taxon>
    </lineage>
</organism>
<evidence type="ECO:0000313" key="5">
    <source>
        <dbReference type="Proteomes" id="UP000664417"/>
    </source>
</evidence>
<evidence type="ECO:0000259" key="2">
    <source>
        <dbReference type="Pfam" id="PF00675"/>
    </source>
</evidence>
<feature type="domain" description="Peptidase M16 N-terminal" evidence="2">
    <location>
        <begin position="13"/>
        <end position="160"/>
    </location>
</feature>
<dbReference type="SUPFAM" id="SSF63411">
    <property type="entry name" value="LuxS/MPP-like metallohydrolase"/>
    <property type="match status" value="2"/>
</dbReference>
<dbReference type="PANTHER" id="PTHR11851">
    <property type="entry name" value="METALLOPROTEASE"/>
    <property type="match status" value="1"/>
</dbReference>
<comment type="similarity">
    <text evidence="1">Belongs to the peptidase M16 family.</text>
</comment>
<dbReference type="PANTHER" id="PTHR11851:SF49">
    <property type="entry name" value="MITOCHONDRIAL-PROCESSING PEPTIDASE SUBUNIT ALPHA"/>
    <property type="match status" value="1"/>
</dbReference>
<proteinExistence type="inferred from homology"/>
<dbReference type="GO" id="GO:0046872">
    <property type="term" value="F:metal ion binding"/>
    <property type="evidence" value="ECO:0007669"/>
    <property type="project" value="InterPro"/>
</dbReference>
<dbReference type="Proteomes" id="UP000664417">
    <property type="component" value="Unassembled WGS sequence"/>
</dbReference>
<comment type="caution">
    <text evidence="4">The sequence shown here is derived from an EMBL/GenBank/DDBJ whole genome shotgun (WGS) entry which is preliminary data.</text>
</comment>
<accession>A0A8J7U7L1</accession>
<name>A0A8J7U7L1_9BACT</name>
<feature type="domain" description="Peptidase M16 C-terminal" evidence="3">
    <location>
        <begin position="167"/>
        <end position="340"/>
    </location>
</feature>
<dbReference type="InterPro" id="IPR007863">
    <property type="entry name" value="Peptidase_M16_C"/>
</dbReference>
<dbReference type="Pfam" id="PF00675">
    <property type="entry name" value="Peptidase_M16"/>
    <property type="match status" value="1"/>
</dbReference>
<evidence type="ECO:0000313" key="4">
    <source>
        <dbReference type="EMBL" id="MBO1322633.1"/>
    </source>
</evidence>
<gene>
    <name evidence="4" type="ORF">J3U88_29435</name>
</gene>
<dbReference type="AlphaFoldDB" id="A0A8J7U7L1"/>
<dbReference type="Gene3D" id="3.30.830.10">
    <property type="entry name" value="Metalloenzyme, LuxS/M16 peptidase-like"/>
    <property type="match status" value="2"/>
</dbReference>
<dbReference type="InterPro" id="IPR011249">
    <property type="entry name" value="Metalloenz_LuxS/M16"/>
</dbReference>
<evidence type="ECO:0000256" key="1">
    <source>
        <dbReference type="ARBA" id="ARBA00007261"/>
    </source>
</evidence>
<evidence type="ECO:0000259" key="3">
    <source>
        <dbReference type="Pfam" id="PF05193"/>
    </source>
</evidence>
<protein>
    <submittedName>
        <fullName evidence="4">Insulinase family protein</fullName>
    </submittedName>
</protein>